<evidence type="ECO:0000313" key="3">
    <source>
        <dbReference type="Proteomes" id="UP001642360"/>
    </source>
</evidence>
<keyword evidence="3" id="KW-1185">Reference proteome</keyword>
<accession>A0ABC8TYG9</accession>
<reference evidence="2 3" key="1">
    <citation type="submission" date="2024-02" db="EMBL/GenBank/DDBJ databases">
        <authorList>
            <person name="Vignale AGUSTIN F."/>
            <person name="Sosa J E."/>
            <person name="Modenutti C."/>
        </authorList>
    </citation>
    <scope>NUCLEOTIDE SEQUENCE [LARGE SCALE GENOMIC DNA]</scope>
</reference>
<name>A0ABC8TYG9_9AQUA</name>
<dbReference type="EMBL" id="CAUOFW020005851">
    <property type="protein sequence ID" value="CAK9171854.1"/>
    <property type="molecule type" value="Genomic_DNA"/>
</dbReference>
<dbReference type="Proteomes" id="UP001642360">
    <property type="component" value="Unassembled WGS sequence"/>
</dbReference>
<proteinExistence type="predicted"/>
<sequence>MLSAPEPLDQAASTFSIQDGEKSSIQLDAGCFLKLAARTGLDRACEGRRGWLLAVQTPYHRMSPPTQRLSDVIDKQRGMERSLIHRDRSSPSLRMGRSSNENGSRQILPRQRSDRHSLASFKRKDKLIQKGEQE</sequence>
<feature type="region of interest" description="Disordered" evidence="1">
    <location>
        <begin position="62"/>
        <end position="134"/>
    </location>
</feature>
<feature type="compositionally biased region" description="Basic and acidic residues" evidence="1">
    <location>
        <begin position="71"/>
        <end position="89"/>
    </location>
</feature>
<protein>
    <submittedName>
        <fullName evidence="2">Uncharacterized protein</fullName>
    </submittedName>
</protein>
<gene>
    <name evidence="2" type="ORF">ILEXP_LOCUS41461</name>
</gene>
<dbReference type="AlphaFoldDB" id="A0ABC8TYG9"/>
<organism evidence="2 3">
    <name type="scientific">Ilex paraguariensis</name>
    <name type="common">yerba mate</name>
    <dbReference type="NCBI Taxonomy" id="185542"/>
    <lineage>
        <taxon>Eukaryota</taxon>
        <taxon>Viridiplantae</taxon>
        <taxon>Streptophyta</taxon>
        <taxon>Embryophyta</taxon>
        <taxon>Tracheophyta</taxon>
        <taxon>Spermatophyta</taxon>
        <taxon>Magnoliopsida</taxon>
        <taxon>eudicotyledons</taxon>
        <taxon>Gunneridae</taxon>
        <taxon>Pentapetalae</taxon>
        <taxon>asterids</taxon>
        <taxon>campanulids</taxon>
        <taxon>Aquifoliales</taxon>
        <taxon>Aquifoliaceae</taxon>
        <taxon>Ilex</taxon>
    </lineage>
</organism>
<evidence type="ECO:0000313" key="2">
    <source>
        <dbReference type="EMBL" id="CAK9171854.1"/>
    </source>
</evidence>
<comment type="caution">
    <text evidence="2">The sequence shown here is derived from an EMBL/GenBank/DDBJ whole genome shotgun (WGS) entry which is preliminary data.</text>
</comment>
<evidence type="ECO:0000256" key="1">
    <source>
        <dbReference type="SAM" id="MobiDB-lite"/>
    </source>
</evidence>